<feature type="region of interest" description="Disordered" evidence="5">
    <location>
        <begin position="452"/>
        <end position="472"/>
    </location>
</feature>
<evidence type="ECO:0000256" key="6">
    <source>
        <dbReference type="SAM" id="Phobius"/>
    </source>
</evidence>
<reference evidence="8 9" key="1">
    <citation type="submission" date="2019-07" db="EMBL/GenBank/DDBJ databases">
        <title>Finished genome of Venturia effusa.</title>
        <authorList>
            <person name="Young C.A."/>
            <person name="Cox M.P."/>
            <person name="Ganley A.R.D."/>
            <person name="David W.J."/>
        </authorList>
    </citation>
    <scope>NUCLEOTIDE SEQUENCE [LARGE SCALE GENOMIC DNA]</scope>
    <source>
        <strain evidence="9">albino</strain>
    </source>
</reference>
<proteinExistence type="predicted"/>
<feature type="transmembrane region" description="Helical" evidence="6">
    <location>
        <begin position="167"/>
        <end position="187"/>
    </location>
</feature>
<evidence type="ECO:0000259" key="7">
    <source>
        <dbReference type="Pfam" id="PF06398"/>
    </source>
</evidence>
<dbReference type="AlphaFoldDB" id="A0A517LK49"/>
<evidence type="ECO:0000256" key="3">
    <source>
        <dbReference type="ARBA" id="ARBA00022989"/>
    </source>
</evidence>
<feature type="compositionally biased region" description="Low complexity" evidence="5">
    <location>
        <begin position="39"/>
        <end position="55"/>
    </location>
</feature>
<evidence type="ECO:0000256" key="2">
    <source>
        <dbReference type="ARBA" id="ARBA00022692"/>
    </source>
</evidence>
<dbReference type="EMBL" id="CP042198">
    <property type="protein sequence ID" value="QDS76008.1"/>
    <property type="molecule type" value="Genomic_DNA"/>
</dbReference>
<keyword evidence="3 6" id="KW-1133">Transmembrane helix</keyword>
<accession>A0A517LK49</accession>
<dbReference type="OrthoDB" id="74314at2759"/>
<evidence type="ECO:0000256" key="5">
    <source>
        <dbReference type="SAM" id="MobiDB-lite"/>
    </source>
</evidence>
<protein>
    <recommendedName>
        <fullName evidence="7">TECPR1-like DysF domain-containing protein</fullName>
    </recommendedName>
</protein>
<evidence type="ECO:0000313" key="8">
    <source>
        <dbReference type="EMBL" id="QDS76008.1"/>
    </source>
</evidence>
<dbReference type="GO" id="GO:0005778">
    <property type="term" value="C:peroxisomal membrane"/>
    <property type="evidence" value="ECO:0007669"/>
    <property type="project" value="TreeGrafter"/>
</dbReference>
<comment type="subcellular location">
    <subcellularLocation>
        <location evidence="1">Membrane</location>
        <topology evidence="1">Multi-pass membrane protein</topology>
    </subcellularLocation>
</comment>
<dbReference type="InterPro" id="IPR010482">
    <property type="entry name" value="TECPR1-like_DysF"/>
</dbReference>
<keyword evidence="2 6" id="KW-0812">Transmembrane</keyword>
<dbReference type="Pfam" id="PF06398">
    <property type="entry name" value="Pex24p"/>
    <property type="match status" value="1"/>
</dbReference>
<feature type="compositionally biased region" description="Low complexity" evidence="5">
    <location>
        <begin position="452"/>
        <end position="462"/>
    </location>
</feature>
<evidence type="ECO:0000256" key="4">
    <source>
        <dbReference type="ARBA" id="ARBA00023136"/>
    </source>
</evidence>
<keyword evidence="4 6" id="KW-0472">Membrane</keyword>
<feature type="domain" description="TECPR1-like DysF" evidence="7">
    <location>
        <begin position="113"/>
        <end position="501"/>
    </location>
</feature>
<dbReference type="InterPro" id="IPR052816">
    <property type="entry name" value="Peroxisomal_Membrane_PEX28-32"/>
</dbReference>
<gene>
    <name evidence="8" type="ORF">FKW77_004776</name>
</gene>
<evidence type="ECO:0000256" key="1">
    <source>
        <dbReference type="ARBA" id="ARBA00004141"/>
    </source>
</evidence>
<dbReference type="GO" id="GO:0007031">
    <property type="term" value="P:peroxisome organization"/>
    <property type="evidence" value="ECO:0007669"/>
    <property type="project" value="UniProtKB-ARBA"/>
</dbReference>
<keyword evidence="9" id="KW-1185">Reference proteome</keyword>
<sequence length="522" mass="58961">MVEPKNRLHSTSTKAIPTIQVTNTELPSLSPDGKRKRASSSSRLDQIRSSSSRAASKVRDKFAEMEAKKVENPAGMQDRLLNILMSQIIPSAEQTDADAANRTSRKTADRPNFSLPAMSNNFRRFNARIGPVFVFQNRIIRLFSWNTPSHTLSFLAIYSFICLEPSLIAIVPLAILLYFIMVPAFLVRHPPPPTLLPSDLDVYALGGPALAPAQKIKPAPELSKDFFRNMRDLQNSMDDFSILHDEVLKRLTPPTNFSNEALSSTLFISLFLTSLLLFVSAHLIPWRFVFLLGGWGAIGANHPTIQALLGDPAHNEQLATQEKEMTSQFNAFSIADTILDPAPEKREVEIYELQHRELYPADSEWEPWVFTPSPYDPLSPAMIAGDRPKGTRFFEDVEPPKGWRWADKKWTLDLLSREWVEERCIAGVEVEMEGERWVTDIKYEDDDAESIFSSSSKGVKSPAKGKGHVKEKSMEKNRIVTWEEGSGNHQLGEWRRRRWIRLVERVALSPGPKDDGKVIANQ</sequence>
<name>A0A517LK49_9PEZI</name>
<organism evidence="8 9">
    <name type="scientific">Venturia effusa</name>
    <dbReference type="NCBI Taxonomy" id="50376"/>
    <lineage>
        <taxon>Eukaryota</taxon>
        <taxon>Fungi</taxon>
        <taxon>Dikarya</taxon>
        <taxon>Ascomycota</taxon>
        <taxon>Pezizomycotina</taxon>
        <taxon>Dothideomycetes</taxon>
        <taxon>Pleosporomycetidae</taxon>
        <taxon>Venturiales</taxon>
        <taxon>Venturiaceae</taxon>
        <taxon>Venturia</taxon>
    </lineage>
</organism>
<dbReference type="Proteomes" id="UP000316270">
    <property type="component" value="Chromosome 14"/>
</dbReference>
<dbReference type="STRING" id="50376.A0A517LK49"/>
<dbReference type="PANTHER" id="PTHR28304">
    <property type="entry name" value="PEROXISOMAL MEMBRANE PROTEIN PEX29"/>
    <property type="match status" value="1"/>
</dbReference>
<dbReference type="PANTHER" id="PTHR28304:SF2">
    <property type="entry name" value="PEROXISOMAL MEMBRANE PROTEIN PEX29"/>
    <property type="match status" value="1"/>
</dbReference>
<feature type="transmembrane region" description="Helical" evidence="6">
    <location>
        <begin position="261"/>
        <end position="284"/>
    </location>
</feature>
<feature type="compositionally biased region" description="Polar residues" evidence="5">
    <location>
        <begin position="9"/>
        <end position="27"/>
    </location>
</feature>
<feature type="region of interest" description="Disordered" evidence="5">
    <location>
        <begin position="1"/>
        <end position="60"/>
    </location>
</feature>
<evidence type="ECO:0000313" key="9">
    <source>
        <dbReference type="Proteomes" id="UP000316270"/>
    </source>
</evidence>